<dbReference type="PANTHER" id="PTHR23303">
    <property type="entry name" value="CARBOXYPEPTIDASE REGULATORY REGION-CONTAINING"/>
    <property type="match status" value="1"/>
</dbReference>
<keyword evidence="1" id="KW-0732">Signal</keyword>
<evidence type="ECO:0000256" key="2">
    <source>
        <dbReference type="SAM" id="MobiDB-lite"/>
    </source>
</evidence>
<dbReference type="Gene3D" id="2.60.40.1120">
    <property type="entry name" value="Carboxypeptidase-like, regulatory domain"/>
    <property type="match status" value="6"/>
</dbReference>
<accession>A0A085WP64</accession>
<name>A0A085WP64_9BACT</name>
<proteinExistence type="predicted"/>
<protein>
    <recommendedName>
        <fullName evidence="5">Carboxypeptidase regulatory-like domain-containing protein</fullName>
    </recommendedName>
</protein>
<dbReference type="STRING" id="394096.DB31_6452"/>
<dbReference type="AlphaFoldDB" id="A0A085WP64"/>
<evidence type="ECO:0008006" key="5">
    <source>
        <dbReference type="Google" id="ProtNLM"/>
    </source>
</evidence>
<organism evidence="3 4">
    <name type="scientific">Hyalangium minutum</name>
    <dbReference type="NCBI Taxonomy" id="394096"/>
    <lineage>
        <taxon>Bacteria</taxon>
        <taxon>Pseudomonadati</taxon>
        <taxon>Myxococcota</taxon>
        <taxon>Myxococcia</taxon>
        <taxon>Myxococcales</taxon>
        <taxon>Cystobacterineae</taxon>
        <taxon>Archangiaceae</taxon>
        <taxon>Hyalangium</taxon>
    </lineage>
</organism>
<feature type="region of interest" description="Disordered" evidence="2">
    <location>
        <begin position="10"/>
        <end position="67"/>
    </location>
</feature>
<dbReference type="Proteomes" id="UP000028725">
    <property type="component" value="Unassembled WGS sequence"/>
</dbReference>
<dbReference type="InterPro" id="IPR008969">
    <property type="entry name" value="CarboxyPept-like_regulatory"/>
</dbReference>
<dbReference type="SUPFAM" id="SSF49452">
    <property type="entry name" value="Starch-binding domain-like"/>
    <property type="match status" value="6"/>
</dbReference>
<reference evidence="3 4" key="1">
    <citation type="submission" date="2014-04" db="EMBL/GenBank/DDBJ databases">
        <title>Genome assembly of Hyalangium minutum DSM 14724.</title>
        <authorList>
            <person name="Sharma G."/>
            <person name="Subramanian S."/>
        </authorList>
    </citation>
    <scope>NUCLEOTIDE SEQUENCE [LARGE SCALE GENOMIC DNA]</scope>
    <source>
        <strain evidence="3 4">DSM 14724</strain>
    </source>
</reference>
<evidence type="ECO:0000313" key="4">
    <source>
        <dbReference type="Proteomes" id="UP000028725"/>
    </source>
</evidence>
<dbReference type="InterPro" id="IPR013784">
    <property type="entry name" value="Carb-bd-like_fold"/>
</dbReference>
<gene>
    <name evidence="3" type="ORF">DB31_6452</name>
</gene>
<evidence type="ECO:0000256" key="1">
    <source>
        <dbReference type="ARBA" id="ARBA00022729"/>
    </source>
</evidence>
<dbReference type="EMBL" id="JMCB01000004">
    <property type="protein sequence ID" value="KFE69477.1"/>
    <property type="molecule type" value="Genomic_DNA"/>
</dbReference>
<dbReference type="SUPFAM" id="SSF49464">
    <property type="entry name" value="Carboxypeptidase regulatory domain-like"/>
    <property type="match status" value="1"/>
</dbReference>
<sequence>MGLALFFVLRAPDPENAPDVEEGSERVEARTERPGTALQPEAPEDLGARGSADPGSTPGLSQPPSEADGVLEVEVVAGERPVPGATVRLYWRGPRDPNLNEVSWRLASTGVTDAQGRARLASRPGGYQVAVRAQGYGPVLRDVVRPYGEARTLMRLSLEPGQTLTGHTVEADTPDPLPLVELVLTAHGRKLERWQDAAAPAEERAYASSNARGDFRVEGLAPGNYTLEARAVGYARTELRPVKVPSVGPLTVELRKAGVIEGFVVDAQGHPAAGAEVQVGGRVPEVATTGEGGGFSVEVEPGDHTVSARRGSEAGSLPNSIIIGAGKTVRDLRIQLGQSAVLEGRVVANTAGTPIEGARVDVSPYRKSGDSGRAVTDGSGRFSVGGLAPGSYDVVASAPGFSTVSRSGLTVASGERFSLELKLTGTGAVEGSVRDRAGQPVPGARVLGGSRWGGLLGEAPAESRTDAEGHYRLEGVAAGELFLSARWEGAPMGSVQQAEVKEGSTTKVDLTLDATGTVEGVVRAAQGALPPEPLSVNAVKATLSRSEMDVTQAETDATGHFRLVLPPGPYEVWLVSGKRLPHLLPKRVQVEAGKTVQTELTWTPPEEKPTEGGIRGIVLEPDGTPSVSAFVTLSVEGPRSRYRMESTDAAGRFSFSFDSGDPVTSSARVRLKARNGGRTGEVPGVKPGEQSVVVRLQPPGALRGQVVRASGGAPVQGFTLTLEKDGPGSFLGNRGPWEFPGNRFELGDVPAEEVKVRVRTEDGATGEALTSTRPGAVSEVEVALKSAAGVRGRVMDGNTKEPLADAWIFVEGSGAGSSDSRTGADGRFSLERLMPGAYTLMVMAGQGRTPARQPVKLEEGQVLDVGDISITRSP</sequence>
<dbReference type="InterPro" id="IPR051417">
    <property type="entry name" value="SDr/BOS_complex"/>
</dbReference>
<keyword evidence="4" id="KW-1185">Reference proteome</keyword>
<dbReference type="Pfam" id="PF13620">
    <property type="entry name" value="CarboxypepD_reg"/>
    <property type="match status" value="5"/>
</dbReference>
<dbReference type="PANTHER" id="PTHR23303:SF14">
    <property type="entry name" value="BOS COMPLEX SUBUNIT NOMO1-RELATED"/>
    <property type="match status" value="1"/>
</dbReference>
<evidence type="ECO:0000313" key="3">
    <source>
        <dbReference type="EMBL" id="KFE69477.1"/>
    </source>
</evidence>
<feature type="compositionally biased region" description="Basic and acidic residues" evidence="2">
    <location>
        <begin position="23"/>
        <end position="33"/>
    </location>
</feature>
<dbReference type="GO" id="GO:0030246">
    <property type="term" value="F:carbohydrate binding"/>
    <property type="evidence" value="ECO:0007669"/>
    <property type="project" value="InterPro"/>
</dbReference>
<comment type="caution">
    <text evidence="3">The sequence shown here is derived from an EMBL/GenBank/DDBJ whole genome shotgun (WGS) entry which is preliminary data.</text>
</comment>